<evidence type="ECO:0000313" key="1">
    <source>
        <dbReference type="EMBL" id="GID43564.1"/>
    </source>
</evidence>
<proteinExistence type="predicted"/>
<name>A0ABQ3W943_9ACTN</name>
<gene>
    <name evidence="1" type="ORF">Aca07nite_08390</name>
</gene>
<accession>A0ABQ3W943</accession>
<reference evidence="1" key="1">
    <citation type="submission" date="2021-01" db="EMBL/GenBank/DDBJ databases">
        <title>Whole genome shotgun sequence of Actinoplanes capillaceus NBRC 16408.</title>
        <authorList>
            <person name="Komaki H."/>
            <person name="Tamura T."/>
        </authorList>
    </citation>
    <scope>NUCLEOTIDE SEQUENCE [LARGE SCALE GENOMIC DNA]</scope>
    <source>
        <strain evidence="1">NBRC 16408</strain>
    </source>
</reference>
<dbReference type="EMBL" id="BOMF01000012">
    <property type="protein sequence ID" value="GID43564.1"/>
    <property type="molecule type" value="Genomic_DNA"/>
</dbReference>
<protein>
    <submittedName>
        <fullName evidence="1">Uncharacterized protein</fullName>
    </submittedName>
</protein>
<comment type="caution">
    <text evidence="1">The sequence shown here is derived from an EMBL/GenBank/DDBJ whole genome shotgun (WGS) entry which is preliminary data.</text>
</comment>
<sequence length="49" mass="5476">MRLSRNFQSTKESAMFKPFFILFSGPDGPKFFDLGDTGRAILDAGSNLF</sequence>
<organism evidence="1">
    <name type="scientific">Actinoplanes campanulatus</name>
    <dbReference type="NCBI Taxonomy" id="113559"/>
    <lineage>
        <taxon>Bacteria</taxon>
        <taxon>Bacillati</taxon>
        <taxon>Actinomycetota</taxon>
        <taxon>Actinomycetes</taxon>
        <taxon>Micromonosporales</taxon>
        <taxon>Micromonosporaceae</taxon>
        <taxon>Actinoplanes</taxon>
    </lineage>
</organism>